<name>A0AAV4LXY1_BABCB</name>
<dbReference type="RefSeq" id="XP_067716736.1">
    <property type="nucleotide sequence ID" value="XM_067860635.1"/>
</dbReference>
<reference evidence="1 2" key="1">
    <citation type="submission" date="2021-06" db="EMBL/GenBank/DDBJ databases">
        <title>Genome sequence of Babesia caballi.</title>
        <authorList>
            <person name="Yamagishi J."/>
            <person name="Kidaka T."/>
            <person name="Ochi A."/>
        </authorList>
    </citation>
    <scope>NUCLEOTIDE SEQUENCE [LARGE SCALE GENOMIC DNA]</scope>
    <source>
        <strain evidence="1">USDA-D6B2</strain>
    </source>
</reference>
<evidence type="ECO:0000313" key="1">
    <source>
        <dbReference type="EMBL" id="GIX64667.1"/>
    </source>
</evidence>
<evidence type="ECO:0000313" key="2">
    <source>
        <dbReference type="Proteomes" id="UP001497744"/>
    </source>
</evidence>
<protein>
    <submittedName>
        <fullName evidence="1">Uncharacterized protein</fullName>
    </submittedName>
</protein>
<accession>A0AAV4LXY1</accession>
<sequence>MITTPTAMIDYITVPISLLLTTALGENSATLSRQKGAHKGAKAAEVEAVGATGQCPEARVTGEGGGGGTGGLDRREWEGGGFRPCILLKLRTEGVDGWICSGGVVGCRELIKAIESFTDNLFTGHITVELSLFKAIPIHEVLKSFVTTATKALTSPLRLAIVVELGQSLEDLFNGDEEIYNACISFFVFSLDTINFYVGEPGGTIVSRGVGRVLAGRVIRARRHNAIPCNFPLFGLRMFILVAYEHFECVGERGNEAITTTCSVLNLFMNHCNECVVRIGVRL</sequence>
<keyword evidence="2" id="KW-1185">Reference proteome</keyword>
<dbReference type="AlphaFoldDB" id="A0AAV4LXY1"/>
<dbReference type="EMBL" id="BPLF01000003">
    <property type="protein sequence ID" value="GIX64667.1"/>
    <property type="molecule type" value="Genomic_DNA"/>
</dbReference>
<dbReference type="Proteomes" id="UP001497744">
    <property type="component" value="Unassembled WGS sequence"/>
</dbReference>
<comment type="caution">
    <text evidence="1">The sequence shown here is derived from an EMBL/GenBank/DDBJ whole genome shotgun (WGS) entry which is preliminary data.</text>
</comment>
<gene>
    <name evidence="1" type="ORF">BcabD6B2_41020</name>
</gene>
<dbReference type="GeneID" id="94196148"/>
<proteinExistence type="predicted"/>
<organism evidence="1 2">
    <name type="scientific">Babesia caballi</name>
    <dbReference type="NCBI Taxonomy" id="5871"/>
    <lineage>
        <taxon>Eukaryota</taxon>
        <taxon>Sar</taxon>
        <taxon>Alveolata</taxon>
        <taxon>Apicomplexa</taxon>
        <taxon>Aconoidasida</taxon>
        <taxon>Piroplasmida</taxon>
        <taxon>Babesiidae</taxon>
        <taxon>Babesia</taxon>
    </lineage>
</organism>